<keyword evidence="3 4" id="KW-0443">Lipid metabolism</keyword>
<feature type="compositionally biased region" description="Low complexity" evidence="5">
    <location>
        <begin position="745"/>
        <end position="758"/>
    </location>
</feature>
<dbReference type="Gene3D" id="3.40.1090.10">
    <property type="entry name" value="Cytosolic phospholipase A2 catalytic domain"/>
    <property type="match status" value="2"/>
</dbReference>
<evidence type="ECO:0000313" key="7">
    <source>
        <dbReference type="EMBL" id="KAJ8102765.1"/>
    </source>
</evidence>
<dbReference type="PANTHER" id="PTHR14226:SF10">
    <property type="entry name" value="TRIACYLGLYCEROL LIPASE 4-RELATED"/>
    <property type="match status" value="1"/>
</dbReference>
<evidence type="ECO:0000256" key="5">
    <source>
        <dbReference type="SAM" id="MobiDB-lite"/>
    </source>
</evidence>
<feature type="compositionally biased region" description="Acidic residues" evidence="5">
    <location>
        <begin position="669"/>
        <end position="692"/>
    </location>
</feature>
<protein>
    <submittedName>
        <fullName evidence="7">Acyl transferase/acyl hydrolase/lysophospholipase</fullName>
    </submittedName>
</protein>
<feature type="compositionally biased region" description="Acidic residues" evidence="5">
    <location>
        <begin position="705"/>
        <end position="720"/>
    </location>
</feature>
<evidence type="ECO:0000313" key="8">
    <source>
        <dbReference type="Proteomes" id="UP001217417"/>
    </source>
</evidence>
<dbReference type="GO" id="GO:0004806">
    <property type="term" value="F:triacylglycerol lipase activity"/>
    <property type="evidence" value="ECO:0007669"/>
    <property type="project" value="InterPro"/>
</dbReference>
<feature type="region of interest" description="Disordered" evidence="5">
    <location>
        <begin position="862"/>
        <end position="888"/>
    </location>
</feature>
<evidence type="ECO:0000259" key="6">
    <source>
        <dbReference type="PROSITE" id="PS51635"/>
    </source>
</evidence>
<keyword evidence="8" id="KW-1185">Reference proteome</keyword>
<dbReference type="InterPro" id="IPR050301">
    <property type="entry name" value="NTE"/>
</dbReference>
<dbReference type="CDD" id="cd07230">
    <property type="entry name" value="Pat_TGL4-5_like"/>
    <property type="match status" value="1"/>
</dbReference>
<dbReference type="RefSeq" id="XP_056046215.1">
    <property type="nucleotide sequence ID" value="XM_056185578.1"/>
</dbReference>
<name>A0AAD7QWV3_9ASCO</name>
<evidence type="ECO:0000256" key="1">
    <source>
        <dbReference type="ARBA" id="ARBA00022801"/>
    </source>
</evidence>
<organism evidence="7 8">
    <name type="scientific">Lipomyces tetrasporus</name>
    <dbReference type="NCBI Taxonomy" id="54092"/>
    <lineage>
        <taxon>Eukaryota</taxon>
        <taxon>Fungi</taxon>
        <taxon>Dikarya</taxon>
        <taxon>Ascomycota</taxon>
        <taxon>Saccharomycotina</taxon>
        <taxon>Lipomycetes</taxon>
        <taxon>Lipomycetales</taxon>
        <taxon>Lipomycetaceae</taxon>
        <taxon>Lipomyces</taxon>
    </lineage>
</organism>
<accession>A0AAD7QWV3</accession>
<dbReference type="InterPro" id="IPR016035">
    <property type="entry name" value="Acyl_Trfase/lysoPLipase"/>
</dbReference>
<comment type="caution">
    <text evidence="7">The sequence shown here is derived from an EMBL/GenBank/DDBJ whole genome shotgun (WGS) entry which is preliminary data.</text>
</comment>
<dbReference type="GeneID" id="80880744"/>
<dbReference type="InterPro" id="IPR021771">
    <property type="entry name" value="Triacylglycerol_lipase_N"/>
</dbReference>
<dbReference type="GO" id="GO:0016042">
    <property type="term" value="P:lipid catabolic process"/>
    <property type="evidence" value="ECO:0007669"/>
    <property type="project" value="UniProtKB-UniRule"/>
</dbReference>
<dbReference type="PROSITE" id="PS51635">
    <property type="entry name" value="PNPLA"/>
    <property type="match status" value="1"/>
</dbReference>
<feature type="active site" description="Proton acceptor" evidence="4">
    <location>
        <position position="390"/>
    </location>
</feature>
<evidence type="ECO:0000256" key="4">
    <source>
        <dbReference type="PROSITE-ProRule" id="PRU01161"/>
    </source>
</evidence>
<dbReference type="InterPro" id="IPR002641">
    <property type="entry name" value="PNPLA_dom"/>
</dbReference>
<feature type="active site" description="Nucleophile" evidence="4">
    <location>
        <position position="239"/>
    </location>
</feature>
<keyword evidence="2 4" id="KW-0442">Lipid degradation</keyword>
<keyword evidence="1 4" id="KW-0378">Hydrolase</keyword>
<evidence type="ECO:0000256" key="2">
    <source>
        <dbReference type="ARBA" id="ARBA00022963"/>
    </source>
</evidence>
<dbReference type="EMBL" id="JARPMG010000002">
    <property type="protein sequence ID" value="KAJ8102765.1"/>
    <property type="molecule type" value="Genomic_DNA"/>
</dbReference>
<dbReference type="GO" id="GO:0006641">
    <property type="term" value="P:triglyceride metabolic process"/>
    <property type="evidence" value="ECO:0007669"/>
    <property type="project" value="UniProtKB-ARBA"/>
</dbReference>
<gene>
    <name evidence="7" type="ORF">POJ06DRAFT_218838</name>
</gene>
<dbReference type="Pfam" id="PF01734">
    <property type="entry name" value="Patatin"/>
    <property type="match status" value="1"/>
</dbReference>
<dbReference type="Proteomes" id="UP001217417">
    <property type="component" value="Unassembled WGS sequence"/>
</dbReference>
<reference evidence="7" key="1">
    <citation type="submission" date="2023-03" db="EMBL/GenBank/DDBJ databases">
        <title>Near-Complete genome sequence of Lipomyces tetrasporous NRRL Y-64009, an oleaginous yeast capable of growing on lignocellulosic hydrolysates.</title>
        <authorList>
            <consortium name="Lawrence Berkeley National Laboratory"/>
            <person name="Jagtap S.S."/>
            <person name="Liu J.-J."/>
            <person name="Walukiewicz H.E."/>
            <person name="Pangilinan J."/>
            <person name="Lipzen A."/>
            <person name="Ahrendt S."/>
            <person name="Koriabine M."/>
            <person name="Cobaugh K."/>
            <person name="Salamov A."/>
            <person name="Yoshinaga Y."/>
            <person name="Ng V."/>
            <person name="Daum C."/>
            <person name="Grigoriev I.V."/>
            <person name="Slininger P.J."/>
            <person name="Dien B.S."/>
            <person name="Jin Y.-S."/>
            <person name="Rao C.V."/>
        </authorList>
    </citation>
    <scope>NUCLEOTIDE SEQUENCE</scope>
    <source>
        <strain evidence="7">NRRL Y-64009</strain>
    </source>
</reference>
<feature type="compositionally biased region" description="Low complexity" evidence="5">
    <location>
        <begin position="797"/>
        <end position="823"/>
    </location>
</feature>
<dbReference type="Pfam" id="PF11815">
    <property type="entry name" value="DUF3336"/>
    <property type="match status" value="1"/>
</dbReference>
<feature type="short sequence motif" description="GXSXG" evidence="4">
    <location>
        <begin position="237"/>
        <end position="241"/>
    </location>
</feature>
<proteinExistence type="predicted"/>
<feature type="region of interest" description="Disordered" evidence="5">
    <location>
        <begin position="655"/>
        <end position="836"/>
    </location>
</feature>
<evidence type="ECO:0000256" key="3">
    <source>
        <dbReference type="ARBA" id="ARBA00023098"/>
    </source>
</evidence>
<dbReference type="GO" id="GO:0016740">
    <property type="term" value="F:transferase activity"/>
    <property type="evidence" value="ECO:0007669"/>
    <property type="project" value="UniProtKB-KW"/>
</dbReference>
<dbReference type="SUPFAM" id="SSF52151">
    <property type="entry name" value="FabD/lysophospholipase-like"/>
    <property type="match status" value="1"/>
</dbReference>
<feature type="compositionally biased region" description="Polar residues" evidence="5">
    <location>
        <begin position="824"/>
        <end position="836"/>
    </location>
</feature>
<feature type="compositionally biased region" description="Polar residues" evidence="5">
    <location>
        <begin position="868"/>
        <end position="884"/>
    </location>
</feature>
<dbReference type="AlphaFoldDB" id="A0AAD7QWV3"/>
<feature type="short sequence motif" description="GXGXXG" evidence="4">
    <location>
        <begin position="210"/>
        <end position="215"/>
    </location>
</feature>
<sequence>MTSLLTPITINTGHDPVEDNESKGLLSSLTSKLVKTAGKYYSQASLGQDSELHAKRLEVAKVLQRHASSYEEWARASQELDFLSGYDDWKMNPVSDEYDFQFIAKRLNELRSVRESGDYLKLLFLIRTTFTRNPGNIGNTKLYLHSHIGTKYLIDDYIGECEEALRTVLNCPIPTGDEGDEVTYIDDYTKLDELLRTRHSFGRTALLLSGGGTMGMLHSGVIEVLLECNLLPKIISGSSAGAIVASALCTRSDAELPALLENFTYFNLDVFEVTGSEESVWTRLARFLKHGAWTDISFLASSMKEILGEMTFQEAYNRTRRVLNIPVSSASVYEPPRLLNYLTAPNVYIWSAVCASCSVPLIFSSHTLLAKDPRTNQPVPWNPSPQRWIDGSVDNDLPMSRLNEMFNVNHFIVSQVNPHVIPFLKSKSAMVSDRVMKLAVSETMHRLLMSSELGILPNLCTKLRSVLAQTYSGDITILPEVYVSELPKILKNPTPKFLLDARLRGQRATWPRISIIRNHCAIELALDAAIIELRSRTFFNAMVVGARKLSFPYSYFQQHQQSFPRWTRRRSYDITGATRRETEPLVGSSASQPHIPGALAPAANIVTPTGGGASVSISTTTGSMSRARAGSRASGQVTIITPNSERAQEHALQNLTEKPYAIAGKGHEDVDEDEDEEEEEEEEEETDRDDAAEDRQVGYECNEINPDDEILDEEDEDDEGGYMMGLFPEDTDFDIGSPVETFHESVAPSASGSPTASPITQRRSRRSSLYQQQQVGTAGSPPKSPYHQRRPSGGNDGYYYNYFNYNQRPPSSSNNRQLSRSQPTTPGHSSLFSRQGSIQNMTSLTSNVGRSNAQYQHLPRLTVGSGAMPSSTTQTHAQSLTSSPRARLRTYSDVPLSLSMTAPATANMNTHLIGPGSSSPRLTMSTMTLPPSLDSDNPEPVSCTAVSLATLPRRPSSGHLRPQNHSTTRRHYWPLQYETASAVIIVPGISSGTALQVSRPVQSTPTSPRLTRSMSSLRHFHGTNSTPTVNAATSSQAPAPVNSGVLAQNGSTPAVKSGHVVDIL</sequence>
<dbReference type="PANTHER" id="PTHR14226">
    <property type="entry name" value="NEUROPATHY TARGET ESTERASE/SWISS CHEESE D.MELANOGASTER"/>
    <property type="match status" value="1"/>
</dbReference>
<comment type="caution">
    <text evidence="4">Lacks conserved residue(s) required for the propagation of feature annotation.</text>
</comment>
<keyword evidence="7" id="KW-0808">Transferase</keyword>
<feature type="domain" description="PNPLA" evidence="6">
    <location>
        <begin position="206"/>
        <end position="403"/>
    </location>
</feature>